<dbReference type="GO" id="GO:0006887">
    <property type="term" value="P:exocytosis"/>
    <property type="evidence" value="ECO:0007669"/>
    <property type="project" value="UniProtKB-KW"/>
</dbReference>
<protein>
    <submittedName>
        <fullName evidence="4">Exocyst complex component 3</fullName>
    </submittedName>
</protein>
<comment type="caution">
    <text evidence="4">The sequence shown here is derived from an EMBL/GenBank/DDBJ whole genome shotgun (WGS) entry which is preliminary data.</text>
</comment>
<organism evidence="4 5">
    <name type="scientific">Amphibalanus amphitrite</name>
    <name type="common">Striped barnacle</name>
    <name type="synonym">Balanus amphitrite</name>
    <dbReference type="NCBI Taxonomy" id="1232801"/>
    <lineage>
        <taxon>Eukaryota</taxon>
        <taxon>Metazoa</taxon>
        <taxon>Ecdysozoa</taxon>
        <taxon>Arthropoda</taxon>
        <taxon>Crustacea</taxon>
        <taxon>Multicrustacea</taxon>
        <taxon>Cirripedia</taxon>
        <taxon>Thoracica</taxon>
        <taxon>Thoracicalcarea</taxon>
        <taxon>Balanomorpha</taxon>
        <taxon>Balanoidea</taxon>
        <taxon>Balanidae</taxon>
        <taxon>Amphibalaninae</taxon>
        <taxon>Amphibalanus</taxon>
    </lineage>
</organism>
<keyword evidence="3" id="KW-0268">Exocytosis</keyword>
<dbReference type="GO" id="GO:0051601">
    <property type="term" value="P:exocyst localization"/>
    <property type="evidence" value="ECO:0007669"/>
    <property type="project" value="TreeGrafter"/>
</dbReference>
<keyword evidence="2" id="KW-0813">Transport</keyword>
<dbReference type="Gene3D" id="1.10.357.70">
    <property type="entry name" value="Exocyst complex component Sec6, C-terminal domain"/>
    <property type="match status" value="1"/>
</dbReference>
<dbReference type="Gene3D" id="1.10.357.50">
    <property type="match status" value="1"/>
</dbReference>
<accession>A0A6A4XCL6</accession>
<dbReference type="PANTHER" id="PTHR21292:SF1">
    <property type="entry name" value="EXOCYST COMPLEX COMPONENT 3"/>
    <property type="match status" value="1"/>
</dbReference>
<evidence type="ECO:0000256" key="1">
    <source>
        <dbReference type="ARBA" id="ARBA00009447"/>
    </source>
</evidence>
<dbReference type="InterPro" id="IPR042532">
    <property type="entry name" value="EXOC3/Sec6_C"/>
</dbReference>
<dbReference type="InterPro" id="IPR010326">
    <property type="entry name" value="EXOC3/Sec6"/>
</dbReference>
<dbReference type="AlphaFoldDB" id="A0A6A4XCL6"/>
<dbReference type="GO" id="GO:0000149">
    <property type="term" value="F:SNARE binding"/>
    <property type="evidence" value="ECO:0007669"/>
    <property type="project" value="TreeGrafter"/>
</dbReference>
<keyword evidence="5" id="KW-1185">Reference proteome</keyword>
<evidence type="ECO:0000256" key="3">
    <source>
        <dbReference type="ARBA" id="ARBA00022483"/>
    </source>
</evidence>
<dbReference type="EMBL" id="VIIS01000188">
    <property type="protein sequence ID" value="KAF0312191.1"/>
    <property type="molecule type" value="Genomic_DNA"/>
</dbReference>
<gene>
    <name evidence="4" type="primary">Sec6</name>
    <name evidence="4" type="ORF">FJT64_017038</name>
</gene>
<dbReference type="PANTHER" id="PTHR21292">
    <property type="entry name" value="EXOCYST COMPLEX COMPONENT SEC6-RELATED"/>
    <property type="match status" value="1"/>
</dbReference>
<evidence type="ECO:0000313" key="4">
    <source>
        <dbReference type="EMBL" id="KAF0312191.1"/>
    </source>
</evidence>
<dbReference type="FunFam" id="1.10.357.70:FF:000001">
    <property type="entry name" value="Exocyst complex component 3"/>
    <property type="match status" value="1"/>
</dbReference>
<sequence>MDIDQLEVEAQRLALQQVANMLQRPDQLEKVDQYKQRVIRKKNSVEAMLKTAMQSQLDDVKLGLNQLQAALHDIQESRQSLQEIEAALEEVPALLPQFSELREESRLHQQYEAAVCTMDFTLMIDKFVERAQKVMDQGTLLAAHKYLIELERTRDRLLIDLLRKLGGHSSEMERLKAHFKEVEALSDRLGKQLWLKLSRTLATVRREPQEIVTVLRIVEREEQADAELRDALTTDYVPPGRPKRWRQRALQVLEEAVNTRIEANAFESRADNKMWLVRHLEVCRLLVLEDLQVVKKLCVACFPPHYGILNTYVKMYHTALSKHLMETISCGLEGNEYFTLLSWTQNTYPGPELLGHPSLAISTKALPPLLDQHTVDTLIKEYVEKIETNYQSWLEKTVAQEVSDWRRDVPPDADGDLFQTAAPLIVFQMIDQNLQVAKSVSDDFAMQVLSVSLSQVTKFCGDYREAIVAYKGQHFTDRSLIRYFTHYMIAIVNNCSSIMELAKQTRDRYWKPLSNDYGVARSLETLLSTYQASLSSITSCRPKLGNDSAGFLLEEMALDLEPHFRDLLTRRWMGSPEAVNTICATVEDYCHDYVHLRPETFEQTVADALQMIYQKYLAALLQKRITFKSPEERKAGADKIVSDTSQLVETFERISPASVSHEEDSPDAILRAMTEVLRVEDADLLTLELHGLLRHCPDASSDHLTGLLLLRGDLGRLEVRQRVQQLLEAAPPSGAQPATTVMSQVQLPSGLFQFT</sequence>
<reference evidence="4 5" key="1">
    <citation type="submission" date="2019-07" db="EMBL/GenBank/DDBJ databases">
        <title>Draft genome assembly of a fouling barnacle, Amphibalanus amphitrite (Darwin, 1854): The first reference genome for Thecostraca.</title>
        <authorList>
            <person name="Kim W."/>
        </authorList>
    </citation>
    <scope>NUCLEOTIDE SEQUENCE [LARGE SCALE GENOMIC DNA]</scope>
    <source>
        <strain evidence="4">SNU_AA5</strain>
        <tissue evidence="4">Soma without cirri and trophi</tissue>
    </source>
</reference>
<name>A0A6A4XCL6_AMPAM</name>
<comment type="similarity">
    <text evidence="1">Belongs to the SEC6 family.</text>
</comment>
<dbReference type="OrthoDB" id="10047020at2759"/>
<dbReference type="GO" id="GO:0000145">
    <property type="term" value="C:exocyst"/>
    <property type="evidence" value="ECO:0007669"/>
    <property type="project" value="InterPro"/>
</dbReference>
<dbReference type="Pfam" id="PF06046">
    <property type="entry name" value="Sec6"/>
    <property type="match status" value="1"/>
</dbReference>
<dbReference type="Proteomes" id="UP000440578">
    <property type="component" value="Unassembled WGS sequence"/>
</dbReference>
<evidence type="ECO:0000256" key="2">
    <source>
        <dbReference type="ARBA" id="ARBA00022448"/>
    </source>
</evidence>
<evidence type="ECO:0000313" key="5">
    <source>
        <dbReference type="Proteomes" id="UP000440578"/>
    </source>
</evidence>
<proteinExistence type="inferred from homology"/>